<gene>
    <name evidence="1" type="ORF">KIH39_20045</name>
</gene>
<organism evidence="1 2">
    <name type="scientific">Telmatocola sphagniphila</name>
    <dbReference type="NCBI Taxonomy" id="1123043"/>
    <lineage>
        <taxon>Bacteria</taxon>
        <taxon>Pseudomonadati</taxon>
        <taxon>Planctomycetota</taxon>
        <taxon>Planctomycetia</taxon>
        <taxon>Gemmatales</taxon>
        <taxon>Gemmataceae</taxon>
    </lineage>
</organism>
<evidence type="ECO:0000313" key="1">
    <source>
        <dbReference type="EMBL" id="QVL31120.1"/>
    </source>
</evidence>
<dbReference type="AlphaFoldDB" id="A0A8E6EU99"/>
<sequence length="101" mass="11063">MICRHCKKAKVSRPRGLCWCCFYTPGVKELYPSTSKYARRGEGNFSGKGVHPVAPTSATPGSAEKIAILAERVRNRQELWHPSDARIPGEPNVAAELKLAG</sequence>
<dbReference type="EMBL" id="CP074694">
    <property type="protein sequence ID" value="QVL31120.1"/>
    <property type="molecule type" value="Genomic_DNA"/>
</dbReference>
<name>A0A8E6EU99_9BACT</name>
<dbReference type="RefSeq" id="WP_213495001.1">
    <property type="nucleotide sequence ID" value="NZ_CP074694.1"/>
</dbReference>
<protein>
    <submittedName>
        <fullName evidence="1">Uncharacterized protein</fullName>
    </submittedName>
</protein>
<dbReference type="Proteomes" id="UP000676194">
    <property type="component" value="Chromosome"/>
</dbReference>
<keyword evidence="2" id="KW-1185">Reference proteome</keyword>
<evidence type="ECO:0000313" key="2">
    <source>
        <dbReference type="Proteomes" id="UP000676194"/>
    </source>
</evidence>
<proteinExistence type="predicted"/>
<accession>A0A8E6EU99</accession>
<reference evidence="1" key="1">
    <citation type="submission" date="2021-05" db="EMBL/GenBank/DDBJ databases">
        <title>Complete genome sequence of the cellulolytic planctomycete Telmatocola sphagniphila SP2T and characterization of the first cellulase from planctomycetes.</title>
        <authorList>
            <person name="Rakitin A.L."/>
            <person name="Beletsky A.V."/>
            <person name="Naumoff D.G."/>
            <person name="Kulichevskaya I.S."/>
            <person name="Mardanov A.V."/>
            <person name="Ravin N.V."/>
            <person name="Dedysh S.N."/>
        </authorList>
    </citation>
    <scope>NUCLEOTIDE SEQUENCE</scope>
    <source>
        <strain evidence="1">SP2T</strain>
    </source>
</reference>
<dbReference type="KEGG" id="tsph:KIH39_20045"/>